<evidence type="ECO:0000259" key="2">
    <source>
        <dbReference type="Pfam" id="PF22596"/>
    </source>
</evidence>
<comment type="caution">
    <text evidence="3">The sequence shown here is derived from an EMBL/GenBank/DDBJ whole genome shotgun (WGS) entry which is preliminary data.</text>
</comment>
<feature type="signal peptide" evidence="1">
    <location>
        <begin position="1"/>
        <end position="32"/>
    </location>
</feature>
<dbReference type="Pfam" id="PF22596">
    <property type="entry name" value="Scabin-like"/>
    <property type="match status" value="1"/>
</dbReference>
<sequence length="207" mass="22581">MIKNRVRSLPAFVAVVLSLAIVPQVAAGGAHAAALTPMQMCPVPADHLYGAAERDIPLERIAPVPSWRSNCDEVYRADGRGPEIIFMEGFHPKDVATGQYDLEAYVLKNQASPFVSTSYDHDLYKQWKSGWNYYIDAPGGIDVNATIGYTHRWAGQKEVAYPGGIATRFIVGVCPVDTTTKTEVLAGCVRNPNYVPWRGILGGFPVS</sequence>
<proteinExistence type="predicted"/>
<name>A0ABN2V2T0_9ACTN</name>
<dbReference type="NCBIfam" id="NF041482">
    <property type="entry name" value="ADPrt_Strmyces"/>
    <property type="match status" value="1"/>
</dbReference>
<reference evidence="3 4" key="1">
    <citation type="journal article" date="2019" name="Int. J. Syst. Evol. Microbiol.">
        <title>The Global Catalogue of Microorganisms (GCM) 10K type strain sequencing project: providing services to taxonomists for standard genome sequencing and annotation.</title>
        <authorList>
            <consortium name="The Broad Institute Genomics Platform"/>
            <consortium name="The Broad Institute Genome Sequencing Center for Infectious Disease"/>
            <person name="Wu L."/>
            <person name="Ma J."/>
        </authorList>
    </citation>
    <scope>NUCLEOTIDE SEQUENCE [LARGE SCALE GENOMIC DNA]</scope>
    <source>
        <strain evidence="3 4">JCM 16014</strain>
    </source>
</reference>
<dbReference type="SUPFAM" id="SSF56399">
    <property type="entry name" value="ADP-ribosylation"/>
    <property type="match status" value="1"/>
</dbReference>
<keyword evidence="4" id="KW-1185">Reference proteome</keyword>
<dbReference type="RefSeq" id="WP_344669512.1">
    <property type="nucleotide sequence ID" value="NZ_BAAAQN010000048.1"/>
</dbReference>
<accession>A0ABN2V2T0</accession>
<gene>
    <name evidence="3" type="ORF">GCM10009839_64980</name>
</gene>
<dbReference type="InterPro" id="IPR048221">
    <property type="entry name" value="ScARP-like"/>
</dbReference>
<protein>
    <submittedName>
        <fullName evidence="3">ADP-ribosyltransferase</fullName>
    </submittedName>
</protein>
<evidence type="ECO:0000313" key="3">
    <source>
        <dbReference type="EMBL" id="GAA2049838.1"/>
    </source>
</evidence>
<keyword evidence="1" id="KW-0732">Signal</keyword>
<evidence type="ECO:0000313" key="4">
    <source>
        <dbReference type="Proteomes" id="UP001500751"/>
    </source>
</evidence>
<dbReference type="InterPro" id="IPR054695">
    <property type="entry name" value="Pierisin-like_dom"/>
</dbReference>
<organism evidence="3 4">
    <name type="scientific">Catenulispora yoronensis</name>
    <dbReference type="NCBI Taxonomy" id="450799"/>
    <lineage>
        <taxon>Bacteria</taxon>
        <taxon>Bacillati</taxon>
        <taxon>Actinomycetota</taxon>
        <taxon>Actinomycetes</taxon>
        <taxon>Catenulisporales</taxon>
        <taxon>Catenulisporaceae</taxon>
        <taxon>Catenulispora</taxon>
    </lineage>
</organism>
<dbReference type="EMBL" id="BAAAQN010000048">
    <property type="protein sequence ID" value="GAA2049838.1"/>
    <property type="molecule type" value="Genomic_DNA"/>
</dbReference>
<feature type="domain" description="Pierisin-like" evidence="2">
    <location>
        <begin position="74"/>
        <end position="194"/>
    </location>
</feature>
<dbReference type="Proteomes" id="UP001500751">
    <property type="component" value="Unassembled WGS sequence"/>
</dbReference>
<evidence type="ECO:0000256" key="1">
    <source>
        <dbReference type="SAM" id="SignalP"/>
    </source>
</evidence>
<dbReference type="Gene3D" id="3.90.210.10">
    <property type="entry name" value="Heat-Labile Enterotoxin, subunit A"/>
    <property type="match status" value="1"/>
</dbReference>
<feature type="chain" id="PRO_5047080781" evidence="1">
    <location>
        <begin position="33"/>
        <end position="207"/>
    </location>
</feature>